<dbReference type="PANTHER" id="PTHR21310">
    <property type="entry name" value="AMINOGLYCOSIDE PHOSPHOTRANSFERASE-RELATED-RELATED"/>
    <property type="match status" value="1"/>
</dbReference>
<name>A0ABW1ZHN4_9DEIO</name>
<dbReference type="Gene3D" id="3.30.200.20">
    <property type="entry name" value="Phosphorylase Kinase, domain 1"/>
    <property type="match status" value="1"/>
</dbReference>
<gene>
    <name evidence="2" type="ORF">ACFP90_08530</name>
</gene>
<keyword evidence="3" id="KW-1185">Reference proteome</keyword>
<sequence length="336" mass="36545">MSADPHLDHAALRALVGSAFGLAVEELTFLPEGTSHAYRAQGPGGRFFLKVHPDSPYGARATARARREAPLLQALREEGLTHVPRPLPTRAGGWSAALGGFQVFAYDWIDAVNLGQDWTAALPELAPLLGKLHRCTARIGAQGLALPVPPEDFALPFDALLTEALHTLAHLPADARPALVRLAGLLGPHLPLIQALLAQAREAARQARQAPPPFVPCHTDAHGGNVMRAQDGALWLIDWETARLAPPEHDLWMLGHHLPALLPAYAGGRGQPYEPRSHLLRFYVLRRSLEDLAEDLRWLLHEHPTPQTEAHSLDLIERFMLPALLSAEADVAALEG</sequence>
<dbReference type="Proteomes" id="UP001596317">
    <property type="component" value="Unassembled WGS sequence"/>
</dbReference>
<dbReference type="EMBL" id="JBHSWB010000001">
    <property type="protein sequence ID" value="MFC6660399.1"/>
    <property type="molecule type" value="Genomic_DNA"/>
</dbReference>
<dbReference type="Gene3D" id="1.20.58.840">
    <property type="match status" value="1"/>
</dbReference>
<proteinExistence type="predicted"/>
<dbReference type="Gene3D" id="1.10.510.10">
    <property type="entry name" value="Transferase(Phosphotransferase) domain 1"/>
    <property type="match status" value="1"/>
</dbReference>
<dbReference type="SUPFAM" id="SSF56112">
    <property type="entry name" value="Protein kinase-like (PK-like)"/>
    <property type="match status" value="1"/>
</dbReference>
<evidence type="ECO:0000313" key="2">
    <source>
        <dbReference type="EMBL" id="MFC6660399.1"/>
    </source>
</evidence>
<feature type="domain" description="Aminoglycoside phosphotransferase" evidence="1">
    <location>
        <begin position="27"/>
        <end position="273"/>
    </location>
</feature>
<organism evidence="2 3">
    <name type="scientific">Deinococcus multiflagellatus</name>
    <dbReference type="NCBI Taxonomy" id="1656887"/>
    <lineage>
        <taxon>Bacteria</taxon>
        <taxon>Thermotogati</taxon>
        <taxon>Deinococcota</taxon>
        <taxon>Deinococci</taxon>
        <taxon>Deinococcales</taxon>
        <taxon>Deinococcaceae</taxon>
        <taxon>Deinococcus</taxon>
    </lineage>
</organism>
<protein>
    <submittedName>
        <fullName evidence="2">Phosphotransferase</fullName>
    </submittedName>
</protein>
<dbReference type="Pfam" id="PF01636">
    <property type="entry name" value="APH"/>
    <property type="match status" value="1"/>
</dbReference>
<evidence type="ECO:0000259" key="1">
    <source>
        <dbReference type="Pfam" id="PF01636"/>
    </source>
</evidence>
<comment type="caution">
    <text evidence="2">The sequence shown here is derived from an EMBL/GenBank/DDBJ whole genome shotgun (WGS) entry which is preliminary data.</text>
</comment>
<dbReference type="InterPro" id="IPR051678">
    <property type="entry name" value="AGP_Transferase"/>
</dbReference>
<evidence type="ECO:0000313" key="3">
    <source>
        <dbReference type="Proteomes" id="UP001596317"/>
    </source>
</evidence>
<accession>A0ABW1ZHN4</accession>
<dbReference type="InterPro" id="IPR011009">
    <property type="entry name" value="Kinase-like_dom_sf"/>
</dbReference>
<dbReference type="RefSeq" id="WP_224606274.1">
    <property type="nucleotide sequence ID" value="NZ_JAIQXV010000004.1"/>
</dbReference>
<dbReference type="InterPro" id="IPR002575">
    <property type="entry name" value="Aminoglycoside_PTrfase"/>
</dbReference>
<reference evidence="3" key="1">
    <citation type="journal article" date="2019" name="Int. J. Syst. Evol. Microbiol.">
        <title>The Global Catalogue of Microorganisms (GCM) 10K type strain sequencing project: providing services to taxonomists for standard genome sequencing and annotation.</title>
        <authorList>
            <consortium name="The Broad Institute Genomics Platform"/>
            <consortium name="The Broad Institute Genome Sequencing Center for Infectious Disease"/>
            <person name="Wu L."/>
            <person name="Ma J."/>
        </authorList>
    </citation>
    <scope>NUCLEOTIDE SEQUENCE [LARGE SCALE GENOMIC DNA]</scope>
    <source>
        <strain evidence="3">CCUG 63830</strain>
    </source>
</reference>